<dbReference type="SMART" id="SM00220">
    <property type="entry name" value="S_TKc"/>
    <property type="match status" value="1"/>
</dbReference>
<keyword evidence="4" id="KW-0067">ATP-binding</keyword>
<dbReference type="InterPro" id="IPR000719">
    <property type="entry name" value="Prot_kinase_dom"/>
</dbReference>
<evidence type="ECO:0000256" key="1">
    <source>
        <dbReference type="ARBA" id="ARBA00022679"/>
    </source>
</evidence>
<keyword evidence="3 7" id="KW-0418">Kinase</keyword>
<feature type="compositionally biased region" description="Polar residues" evidence="5">
    <location>
        <begin position="58"/>
        <end position="70"/>
    </location>
</feature>
<dbReference type="GO" id="GO:0004674">
    <property type="term" value="F:protein serine/threonine kinase activity"/>
    <property type="evidence" value="ECO:0007669"/>
    <property type="project" value="TreeGrafter"/>
</dbReference>
<dbReference type="PROSITE" id="PS00108">
    <property type="entry name" value="PROTEIN_KINASE_ST"/>
    <property type="match status" value="1"/>
</dbReference>
<evidence type="ECO:0000256" key="4">
    <source>
        <dbReference type="ARBA" id="ARBA00022840"/>
    </source>
</evidence>
<dbReference type="PANTHER" id="PTHR43289:SF33">
    <property type="entry name" value="SERINE_THREONINE KINASE 31"/>
    <property type="match status" value="1"/>
</dbReference>
<name>A0A9P4HTF6_9PEZI</name>
<dbReference type="AlphaFoldDB" id="A0A9P4HTF6"/>
<evidence type="ECO:0000313" key="8">
    <source>
        <dbReference type="Proteomes" id="UP000799776"/>
    </source>
</evidence>
<dbReference type="Gene3D" id="1.10.510.10">
    <property type="entry name" value="Transferase(Phosphotransferase) domain 1"/>
    <property type="match status" value="1"/>
</dbReference>
<dbReference type="Pfam" id="PF00069">
    <property type="entry name" value="Pkinase"/>
    <property type="match status" value="1"/>
</dbReference>
<organism evidence="7 8">
    <name type="scientific">Saccharata proteae CBS 121410</name>
    <dbReference type="NCBI Taxonomy" id="1314787"/>
    <lineage>
        <taxon>Eukaryota</taxon>
        <taxon>Fungi</taxon>
        <taxon>Dikarya</taxon>
        <taxon>Ascomycota</taxon>
        <taxon>Pezizomycotina</taxon>
        <taxon>Dothideomycetes</taxon>
        <taxon>Dothideomycetes incertae sedis</taxon>
        <taxon>Botryosphaeriales</taxon>
        <taxon>Saccharataceae</taxon>
        <taxon>Saccharata</taxon>
    </lineage>
</organism>
<keyword evidence="2" id="KW-0547">Nucleotide-binding</keyword>
<proteinExistence type="predicted"/>
<protein>
    <submittedName>
        <fullName evidence="7">Kinase-like protein</fullName>
    </submittedName>
</protein>
<dbReference type="PROSITE" id="PS50011">
    <property type="entry name" value="PROTEIN_KINASE_DOM"/>
    <property type="match status" value="1"/>
</dbReference>
<dbReference type="GO" id="GO:0005524">
    <property type="term" value="F:ATP binding"/>
    <property type="evidence" value="ECO:0007669"/>
    <property type="project" value="UniProtKB-KW"/>
</dbReference>
<dbReference type="EMBL" id="ML978719">
    <property type="protein sequence ID" value="KAF2087685.1"/>
    <property type="molecule type" value="Genomic_DNA"/>
</dbReference>
<dbReference type="Proteomes" id="UP000799776">
    <property type="component" value="Unassembled WGS sequence"/>
</dbReference>
<dbReference type="InterPro" id="IPR011009">
    <property type="entry name" value="Kinase-like_dom_sf"/>
</dbReference>
<feature type="domain" description="Protein kinase" evidence="6">
    <location>
        <begin position="36"/>
        <end position="360"/>
    </location>
</feature>
<comment type="caution">
    <text evidence="7">The sequence shown here is derived from an EMBL/GenBank/DDBJ whole genome shotgun (WGS) entry which is preliminary data.</text>
</comment>
<sequence length="370" mass="39469">MATSNAVGSTKPASSIPTYTRTAEDGVLETTVPYSLLSDAALGTGLWSSVYLASPTFPTSPGQSSVTSPDFTPPATPVTPVSSHRTQSSMASSSRVWAIKVPANKTAKGVIRSEAHIMTRISSCAGYEDHVVPFIGLDPQNGSLMMQALPLTLEDLVRRDLASLDRPSNPKTGPSPRAQVIANTFPTLAASLLESLEWLHSTAGIIHADIKPSNILLRPTVPSLCEDMLLYGAHADPEAPNSQQPLGGGTWDYLAPELCRLAPAPVPNAVSDLYALGITLLFVLVGASPFEHCANNAFRKREMVKMGDAVACVAGDDGLWVRFCGVKKTMGWDVEKWLRRGLRKKVEDRPGVGEWKRALVEVCGVVGVGL</sequence>
<dbReference type="OrthoDB" id="1668230at2759"/>
<accession>A0A9P4HTF6</accession>
<dbReference type="SUPFAM" id="SSF56112">
    <property type="entry name" value="Protein kinase-like (PK-like)"/>
    <property type="match status" value="1"/>
</dbReference>
<evidence type="ECO:0000259" key="6">
    <source>
        <dbReference type="PROSITE" id="PS50011"/>
    </source>
</evidence>
<evidence type="ECO:0000256" key="5">
    <source>
        <dbReference type="SAM" id="MobiDB-lite"/>
    </source>
</evidence>
<evidence type="ECO:0000256" key="2">
    <source>
        <dbReference type="ARBA" id="ARBA00022741"/>
    </source>
</evidence>
<feature type="region of interest" description="Disordered" evidence="5">
    <location>
        <begin position="58"/>
        <end position="87"/>
    </location>
</feature>
<keyword evidence="8" id="KW-1185">Reference proteome</keyword>
<evidence type="ECO:0000313" key="7">
    <source>
        <dbReference type="EMBL" id="KAF2087685.1"/>
    </source>
</evidence>
<dbReference type="PANTHER" id="PTHR43289">
    <property type="entry name" value="MITOGEN-ACTIVATED PROTEIN KINASE KINASE KINASE 20-RELATED"/>
    <property type="match status" value="1"/>
</dbReference>
<evidence type="ECO:0000256" key="3">
    <source>
        <dbReference type="ARBA" id="ARBA00022777"/>
    </source>
</evidence>
<gene>
    <name evidence="7" type="ORF">K490DRAFT_41659</name>
</gene>
<dbReference type="InterPro" id="IPR008271">
    <property type="entry name" value="Ser/Thr_kinase_AS"/>
</dbReference>
<keyword evidence="1" id="KW-0808">Transferase</keyword>
<reference evidence="7" key="1">
    <citation type="journal article" date="2020" name="Stud. Mycol.">
        <title>101 Dothideomycetes genomes: a test case for predicting lifestyles and emergence of pathogens.</title>
        <authorList>
            <person name="Haridas S."/>
            <person name="Albert R."/>
            <person name="Binder M."/>
            <person name="Bloem J."/>
            <person name="Labutti K."/>
            <person name="Salamov A."/>
            <person name="Andreopoulos B."/>
            <person name="Baker S."/>
            <person name="Barry K."/>
            <person name="Bills G."/>
            <person name="Bluhm B."/>
            <person name="Cannon C."/>
            <person name="Castanera R."/>
            <person name="Culley D."/>
            <person name="Daum C."/>
            <person name="Ezra D."/>
            <person name="Gonzalez J."/>
            <person name="Henrissat B."/>
            <person name="Kuo A."/>
            <person name="Liang C."/>
            <person name="Lipzen A."/>
            <person name="Lutzoni F."/>
            <person name="Magnuson J."/>
            <person name="Mondo S."/>
            <person name="Nolan M."/>
            <person name="Ohm R."/>
            <person name="Pangilinan J."/>
            <person name="Park H.-J."/>
            <person name="Ramirez L."/>
            <person name="Alfaro M."/>
            <person name="Sun H."/>
            <person name="Tritt A."/>
            <person name="Yoshinaga Y."/>
            <person name="Zwiers L.-H."/>
            <person name="Turgeon B."/>
            <person name="Goodwin S."/>
            <person name="Spatafora J."/>
            <person name="Crous P."/>
            <person name="Grigoriev I."/>
        </authorList>
    </citation>
    <scope>NUCLEOTIDE SEQUENCE</scope>
    <source>
        <strain evidence="7">CBS 121410</strain>
    </source>
</reference>